<name>A0A5N6M4G9_9ASTR</name>
<dbReference type="Proteomes" id="UP000326396">
    <property type="component" value="Linkage Group LG7"/>
</dbReference>
<proteinExistence type="predicted"/>
<comment type="caution">
    <text evidence="1">The sequence shown here is derived from an EMBL/GenBank/DDBJ whole genome shotgun (WGS) entry which is preliminary data.</text>
</comment>
<dbReference type="PANTHER" id="PTHR11439:SF467">
    <property type="entry name" value="INTEGRASE CATALYTIC DOMAIN-CONTAINING PROTEIN"/>
    <property type="match status" value="1"/>
</dbReference>
<gene>
    <name evidence="1" type="ORF">E3N88_36730</name>
</gene>
<dbReference type="PANTHER" id="PTHR11439">
    <property type="entry name" value="GAG-POL-RELATED RETROTRANSPOSON"/>
    <property type="match status" value="1"/>
</dbReference>
<evidence type="ECO:0008006" key="3">
    <source>
        <dbReference type="Google" id="ProtNLM"/>
    </source>
</evidence>
<organism evidence="1 2">
    <name type="scientific">Mikania micrantha</name>
    <name type="common">bitter vine</name>
    <dbReference type="NCBI Taxonomy" id="192012"/>
    <lineage>
        <taxon>Eukaryota</taxon>
        <taxon>Viridiplantae</taxon>
        <taxon>Streptophyta</taxon>
        <taxon>Embryophyta</taxon>
        <taxon>Tracheophyta</taxon>
        <taxon>Spermatophyta</taxon>
        <taxon>Magnoliopsida</taxon>
        <taxon>eudicotyledons</taxon>
        <taxon>Gunneridae</taxon>
        <taxon>Pentapetalae</taxon>
        <taxon>asterids</taxon>
        <taxon>campanulids</taxon>
        <taxon>Asterales</taxon>
        <taxon>Asteraceae</taxon>
        <taxon>Asteroideae</taxon>
        <taxon>Heliantheae alliance</taxon>
        <taxon>Eupatorieae</taxon>
        <taxon>Mikania</taxon>
    </lineage>
</organism>
<keyword evidence="2" id="KW-1185">Reference proteome</keyword>
<dbReference type="CDD" id="cd09272">
    <property type="entry name" value="RNase_HI_RT_Ty1"/>
    <property type="match status" value="1"/>
</dbReference>
<dbReference type="AlphaFoldDB" id="A0A5N6M4G9"/>
<evidence type="ECO:0000313" key="2">
    <source>
        <dbReference type="Proteomes" id="UP000326396"/>
    </source>
</evidence>
<sequence>MKKLWKLEGTKDFKLTYRRSDNLEVVGYSDYDFAKCKDDKKSTSGYIFMLAGGPISWKSHKQQLTTTSTIMAEYVAVYNATCHGML</sequence>
<accession>A0A5N6M4G9</accession>
<protein>
    <recommendedName>
        <fullName evidence="3">Reverse transcriptase Ty1/copia-type domain-containing protein</fullName>
    </recommendedName>
</protein>
<dbReference type="OrthoDB" id="1645289at2759"/>
<reference evidence="1 2" key="1">
    <citation type="submission" date="2019-05" db="EMBL/GenBank/DDBJ databases">
        <title>Mikania micrantha, genome provides insights into the molecular mechanism of rapid growth.</title>
        <authorList>
            <person name="Liu B."/>
        </authorList>
    </citation>
    <scope>NUCLEOTIDE SEQUENCE [LARGE SCALE GENOMIC DNA]</scope>
    <source>
        <strain evidence="1">NLD-2019</strain>
        <tissue evidence="1">Leaf</tissue>
    </source>
</reference>
<evidence type="ECO:0000313" key="1">
    <source>
        <dbReference type="EMBL" id="KAD3068850.1"/>
    </source>
</evidence>
<dbReference type="EMBL" id="SZYD01000017">
    <property type="protein sequence ID" value="KAD3068850.1"/>
    <property type="molecule type" value="Genomic_DNA"/>
</dbReference>